<dbReference type="InterPro" id="IPR055247">
    <property type="entry name" value="InsJ-like_HTH"/>
</dbReference>
<evidence type="ECO:0000256" key="1">
    <source>
        <dbReference type="SAM" id="MobiDB-lite"/>
    </source>
</evidence>
<evidence type="ECO:0000313" key="3">
    <source>
        <dbReference type="EMBL" id="TLX42450.1"/>
    </source>
</evidence>
<name>A0A6C1KE38_XANAU</name>
<dbReference type="OrthoDB" id="8457081at2"/>
<organism evidence="3 4">
    <name type="scientific">Xanthobacter autotrophicus</name>
    <dbReference type="NCBI Taxonomy" id="280"/>
    <lineage>
        <taxon>Bacteria</taxon>
        <taxon>Pseudomonadati</taxon>
        <taxon>Pseudomonadota</taxon>
        <taxon>Alphaproteobacteria</taxon>
        <taxon>Hyphomicrobiales</taxon>
        <taxon>Xanthobacteraceae</taxon>
        <taxon>Xanthobacter</taxon>
    </lineage>
</organism>
<sequence>MPMRKALPPRRVPAMAQLARQLYLDGAPLKEIARRTGLTPSQVYYWIDREVASDGTVTLKPAARRVTLAPGTRSAAPVRGHLLSRLWRAAERQLDEIEQRLAAAVPPEADAPAGPPRPAADAEKDARALAVLARTLRELSALEAEAQKSRKVKAEDDAVRDLDTFRRELARRLDRLRADGAGAEPAE</sequence>
<dbReference type="Gene3D" id="1.10.10.60">
    <property type="entry name" value="Homeodomain-like"/>
    <property type="match status" value="1"/>
</dbReference>
<protein>
    <recommendedName>
        <fullName evidence="2">Insertion element IS150 protein InsJ-like helix-turn-helix domain-containing protein</fullName>
    </recommendedName>
</protein>
<accession>A0A6C1KE38</accession>
<evidence type="ECO:0000313" key="4">
    <source>
        <dbReference type="Proteomes" id="UP000305131"/>
    </source>
</evidence>
<comment type="caution">
    <text evidence="3">The sequence shown here is derived from an EMBL/GenBank/DDBJ whole genome shotgun (WGS) entry which is preliminary data.</text>
</comment>
<reference evidence="3 4" key="1">
    <citation type="submission" date="2019-05" db="EMBL/GenBank/DDBJ databases">
        <authorList>
            <person name="Zhou X."/>
        </authorList>
    </citation>
    <scope>NUCLEOTIDE SEQUENCE [LARGE SCALE GENOMIC DNA]</scope>
    <source>
        <strain evidence="3 4">DSM 432</strain>
    </source>
</reference>
<feature type="domain" description="Insertion element IS150 protein InsJ-like helix-turn-helix" evidence="2">
    <location>
        <begin position="21"/>
        <end position="65"/>
    </location>
</feature>
<gene>
    <name evidence="3" type="ORF">FBQ73_12415</name>
</gene>
<dbReference type="AlphaFoldDB" id="A0A6C1KE38"/>
<dbReference type="Pfam" id="PF13518">
    <property type="entry name" value="HTH_28"/>
    <property type="match status" value="1"/>
</dbReference>
<dbReference type="EMBL" id="VAUP01000028">
    <property type="protein sequence ID" value="TLX42450.1"/>
    <property type="molecule type" value="Genomic_DNA"/>
</dbReference>
<feature type="region of interest" description="Disordered" evidence="1">
    <location>
        <begin position="105"/>
        <end position="124"/>
    </location>
</feature>
<proteinExistence type="predicted"/>
<evidence type="ECO:0000259" key="2">
    <source>
        <dbReference type="Pfam" id="PF13518"/>
    </source>
</evidence>
<dbReference type="Proteomes" id="UP000305131">
    <property type="component" value="Unassembled WGS sequence"/>
</dbReference>